<keyword evidence="3" id="KW-0238">DNA-binding</keyword>
<dbReference type="SUPFAM" id="SSF53850">
    <property type="entry name" value="Periplasmic binding protein-like II"/>
    <property type="match status" value="1"/>
</dbReference>
<gene>
    <name evidence="6" type="ORF">GCM10009107_40220</name>
</gene>
<dbReference type="Pfam" id="PF03466">
    <property type="entry name" value="LysR_substrate"/>
    <property type="match status" value="1"/>
</dbReference>
<dbReference type="RefSeq" id="WP_231010070.1">
    <property type="nucleotide sequence ID" value="NZ_BAAAEW010000026.1"/>
</dbReference>
<dbReference type="Pfam" id="PF00126">
    <property type="entry name" value="HTH_1"/>
    <property type="match status" value="1"/>
</dbReference>
<dbReference type="PRINTS" id="PR00039">
    <property type="entry name" value="HTHLYSR"/>
</dbReference>
<dbReference type="Proteomes" id="UP001500279">
    <property type="component" value="Unassembled WGS sequence"/>
</dbReference>
<keyword evidence="2" id="KW-0805">Transcription regulation</keyword>
<dbReference type="PROSITE" id="PS50931">
    <property type="entry name" value="HTH_LYSR"/>
    <property type="match status" value="1"/>
</dbReference>
<dbReference type="EMBL" id="BAAAEW010000026">
    <property type="protein sequence ID" value="GAA0759098.1"/>
    <property type="molecule type" value="Genomic_DNA"/>
</dbReference>
<evidence type="ECO:0000313" key="7">
    <source>
        <dbReference type="Proteomes" id="UP001500279"/>
    </source>
</evidence>
<name>A0ABN1K9D1_9BURK</name>
<dbReference type="InterPro" id="IPR036388">
    <property type="entry name" value="WH-like_DNA-bd_sf"/>
</dbReference>
<keyword evidence="4" id="KW-0804">Transcription</keyword>
<dbReference type="PANTHER" id="PTHR30537:SF74">
    <property type="entry name" value="HTH-TYPE TRANSCRIPTIONAL REGULATOR TRPI"/>
    <property type="match status" value="1"/>
</dbReference>
<organism evidence="6 7">
    <name type="scientific">Ideonella azotifigens</name>
    <dbReference type="NCBI Taxonomy" id="513160"/>
    <lineage>
        <taxon>Bacteria</taxon>
        <taxon>Pseudomonadati</taxon>
        <taxon>Pseudomonadota</taxon>
        <taxon>Betaproteobacteria</taxon>
        <taxon>Burkholderiales</taxon>
        <taxon>Sphaerotilaceae</taxon>
        <taxon>Ideonella</taxon>
    </lineage>
</organism>
<evidence type="ECO:0000256" key="2">
    <source>
        <dbReference type="ARBA" id="ARBA00023015"/>
    </source>
</evidence>
<dbReference type="InterPro" id="IPR000847">
    <property type="entry name" value="LysR_HTH_N"/>
</dbReference>
<feature type="domain" description="HTH lysR-type" evidence="5">
    <location>
        <begin position="13"/>
        <end position="70"/>
    </location>
</feature>
<dbReference type="InterPro" id="IPR005119">
    <property type="entry name" value="LysR_subst-bd"/>
</dbReference>
<evidence type="ECO:0000256" key="1">
    <source>
        <dbReference type="ARBA" id="ARBA00009437"/>
    </source>
</evidence>
<accession>A0ABN1K9D1</accession>
<evidence type="ECO:0000256" key="3">
    <source>
        <dbReference type="ARBA" id="ARBA00023125"/>
    </source>
</evidence>
<keyword evidence="7" id="KW-1185">Reference proteome</keyword>
<proteinExistence type="inferred from homology"/>
<dbReference type="Gene3D" id="3.40.190.10">
    <property type="entry name" value="Periplasmic binding protein-like II"/>
    <property type="match status" value="2"/>
</dbReference>
<evidence type="ECO:0000313" key="6">
    <source>
        <dbReference type="EMBL" id="GAA0759098.1"/>
    </source>
</evidence>
<dbReference type="CDD" id="cd08432">
    <property type="entry name" value="PBP2_GcdR_TrpI_HvrB_AmpR_like"/>
    <property type="match status" value="1"/>
</dbReference>
<dbReference type="PANTHER" id="PTHR30537">
    <property type="entry name" value="HTH-TYPE TRANSCRIPTIONAL REGULATOR"/>
    <property type="match status" value="1"/>
</dbReference>
<evidence type="ECO:0000259" key="5">
    <source>
        <dbReference type="PROSITE" id="PS50931"/>
    </source>
</evidence>
<reference evidence="6 7" key="1">
    <citation type="journal article" date="2019" name="Int. J. Syst. Evol. Microbiol.">
        <title>The Global Catalogue of Microorganisms (GCM) 10K type strain sequencing project: providing services to taxonomists for standard genome sequencing and annotation.</title>
        <authorList>
            <consortium name="The Broad Institute Genomics Platform"/>
            <consortium name="The Broad Institute Genome Sequencing Center for Infectious Disease"/>
            <person name="Wu L."/>
            <person name="Ma J."/>
        </authorList>
    </citation>
    <scope>NUCLEOTIDE SEQUENCE [LARGE SCALE GENOMIC DNA]</scope>
    <source>
        <strain evidence="6 7">JCM 15503</strain>
    </source>
</reference>
<comment type="caution">
    <text evidence="6">The sequence shown here is derived from an EMBL/GenBank/DDBJ whole genome shotgun (WGS) entry which is preliminary data.</text>
</comment>
<protein>
    <submittedName>
        <fullName evidence="6">LysR substrate-binding domain-containing protein</fullName>
    </submittedName>
</protein>
<sequence length="328" mass="35902">MNTPLSGARQRPLSLDGLRSFEAVARLLSFSAAAEEMHLTQPAISRQIKGLEQELGASLFNRGTRKVELTAAGHALLRSVAPLLTRLDTSVRQIRMARSRTQVSLTTFPSFASLWLMPRLVNFERQHPKLDIRISATDRLVEVDDAELDLALRSCMPDKAPGGAIRLFDEVLTPVVGARLADAIARGEAPPLRTPADMSEHTLLEMDDGTAQATAMAWPTWLEAKGLGRLQPRRWISVNFTHQQMQAALAGQGVALARLPMVHDALARGEIVEPFGESGRLGSPYSYWLIPLGANPAERPELQAFTAWLLAQSKETCDAVGCSGRDLR</sequence>
<evidence type="ECO:0000256" key="4">
    <source>
        <dbReference type="ARBA" id="ARBA00023163"/>
    </source>
</evidence>
<dbReference type="SUPFAM" id="SSF46785">
    <property type="entry name" value="Winged helix' DNA-binding domain"/>
    <property type="match status" value="1"/>
</dbReference>
<comment type="similarity">
    <text evidence="1">Belongs to the LysR transcriptional regulatory family.</text>
</comment>
<dbReference type="Gene3D" id="1.10.10.10">
    <property type="entry name" value="Winged helix-like DNA-binding domain superfamily/Winged helix DNA-binding domain"/>
    <property type="match status" value="1"/>
</dbReference>
<dbReference type="InterPro" id="IPR036390">
    <property type="entry name" value="WH_DNA-bd_sf"/>
</dbReference>
<dbReference type="InterPro" id="IPR058163">
    <property type="entry name" value="LysR-type_TF_proteobact-type"/>
</dbReference>